<keyword evidence="1" id="KW-0732">Signal</keyword>
<dbReference type="CDD" id="cd06325">
    <property type="entry name" value="PBP1_ABC_unchar_transporter"/>
    <property type="match status" value="1"/>
</dbReference>
<evidence type="ECO:0000313" key="2">
    <source>
        <dbReference type="EMBL" id="HHY26951.1"/>
    </source>
</evidence>
<name>A0A7C6Z4G4_9FIRM</name>
<feature type="chain" id="PRO_5027817825" evidence="1">
    <location>
        <begin position="30"/>
        <end position="341"/>
    </location>
</feature>
<dbReference type="InterPro" id="IPR007487">
    <property type="entry name" value="ABC_transpt-TYRBP-like"/>
</dbReference>
<dbReference type="SUPFAM" id="SSF53822">
    <property type="entry name" value="Periplasmic binding protein-like I"/>
    <property type="match status" value="1"/>
</dbReference>
<dbReference type="PANTHER" id="PTHR35271">
    <property type="entry name" value="ABC TRANSPORTER, SUBSTRATE-BINDING LIPOPROTEIN-RELATED"/>
    <property type="match status" value="1"/>
</dbReference>
<gene>
    <name evidence="2" type="ORF">GX523_09465</name>
</gene>
<dbReference type="InterPro" id="IPR028082">
    <property type="entry name" value="Peripla_BP_I"/>
</dbReference>
<proteinExistence type="predicted"/>
<dbReference type="Gene3D" id="3.40.50.2300">
    <property type="match status" value="2"/>
</dbReference>
<dbReference type="PROSITE" id="PS51257">
    <property type="entry name" value="PROKAR_LIPOPROTEIN"/>
    <property type="match status" value="1"/>
</dbReference>
<sequence length="341" mass="35504">MKKGSLKRMLGIGLSLVLALGLAGCGGSAPSTKETPQGAEQGSSEEKQVKIGIIQIVEHPALDAAREGFLETLKANGYEVDKNLKLDYKNAQNDQSLLNSIAQKFATSDLDLILAIATPSAQAMASATEDIPILITAVTDPVEAKLVGSMNKPGGNISGTTDMNPIKDQLELLKKLVPTAKTVGVIYNAAEVNSEVQVRIVKEEAPALGLEIVETTVSSSADVLQAAQSLIGKVNAIYVPTDNMVVSAAQSVVQVANANKIPLISGESSVVDAGGLGTIGINYKNLGAQTGEMALRILAGAKPADMPVEGQKDFDIVLNQEAIDLLGIEVPADIKSKAIIK</sequence>
<accession>A0A7C6Z4G4</accession>
<comment type="caution">
    <text evidence="2">The sequence shown here is derived from an EMBL/GenBank/DDBJ whole genome shotgun (WGS) entry which is preliminary data.</text>
</comment>
<dbReference type="AlphaFoldDB" id="A0A7C6Z4G4"/>
<dbReference type="EMBL" id="DUTF01000219">
    <property type="protein sequence ID" value="HHY26951.1"/>
    <property type="molecule type" value="Genomic_DNA"/>
</dbReference>
<evidence type="ECO:0000313" key="3">
    <source>
        <dbReference type="Proteomes" id="UP000553059"/>
    </source>
</evidence>
<evidence type="ECO:0000256" key="1">
    <source>
        <dbReference type="SAM" id="SignalP"/>
    </source>
</evidence>
<dbReference type="PANTHER" id="PTHR35271:SF1">
    <property type="entry name" value="ABC TRANSPORTER, SUBSTRATE-BINDING LIPOPROTEIN"/>
    <property type="match status" value="1"/>
</dbReference>
<organism evidence="2 3">
    <name type="scientific">Desulfitobacterium dehalogenans</name>
    <dbReference type="NCBI Taxonomy" id="36854"/>
    <lineage>
        <taxon>Bacteria</taxon>
        <taxon>Bacillati</taxon>
        <taxon>Bacillota</taxon>
        <taxon>Clostridia</taxon>
        <taxon>Eubacteriales</taxon>
        <taxon>Desulfitobacteriaceae</taxon>
        <taxon>Desulfitobacterium</taxon>
    </lineage>
</organism>
<dbReference type="Pfam" id="PF04392">
    <property type="entry name" value="ABC_sub_bind"/>
    <property type="match status" value="1"/>
</dbReference>
<protein>
    <submittedName>
        <fullName evidence="2">ABC transporter substrate-binding protein</fullName>
    </submittedName>
</protein>
<dbReference type="Proteomes" id="UP000553059">
    <property type="component" value="Unassembled WGS sequence"/>
</dbReference>
<reference evidence="2 3" key="1">
    <citation type="journal article" date="2020" name="Biotechnol. Biofuels">
        <title>New insights from the biogas microbiome by comprehensive genome-resolved metagenomics of nearly 1600 species originating from multiple anaerobic digesters.</title>
        <authorList>
            <person name="Campanaro S."/>
            <person name="Treu L."/>
            <person name="Rodriguez-R L.M."/>
            <person name="Kovalovszki A."/>
            <person name="Ziels R.M."/>
            <person name="Maus I."/>
            <person name="Zhu X."/>
            <person name="Kougias P.G."/>
            <person name="Basile A."/>
            <person name="Luo G."/>
            <person name="Schluter A."/>
            <person name="Konstantinidis K.T."/>
            <person name="Angelidaki I."/>
        </authorList>
    </citation>
    <scope>NUCLEOTIDE SEQUENCE [LARGE SCALE GENOMIC DNA]</scope>
    <source>
        <strain evidence="2">AS05jafATM_4</strain>
    </source>
</reference>
<feature type="signal peptide" evidence="1">
    <location>
        <begin position="1"/>
        <end position="29"/>
    </location>
</feature>